<dbReference type="GO" id="GO:0005829">
    <property type="term" value="C:cytosol"/>
    <property type="evidence" value="ECO:0007669"/>
    <property type="project" value="GOC"/>
</dbReference>
<evidence type="ECO:0000256" key="5">
    <source>
        <dbReference type="ARBA" id="ARBA00022927"/>
    </source>
</evidence>
<name>A0A1R1Y910_9FUNG</name>
<dbReference type="Pfam" id="PF10475">
    <property type="entry name" value="Vps54_N"/>
    <property type="match status" value="1"/>
</dbReference>
<dbReference type="GO" id="GO:0006896">
    <property type="term" value="P:Golgi to vacuole transport"/>
    <property type="evidence" value="ECO:0007669"/>
    <property type="project" value="TreeGrafter"/>
</dbReference>
<evidence type="ECO:0000259" key="10">
    <source>
        <dbReference type="Pfam" id="PF10475"/>
    </source>
</evidence>
<evidence type="ECO:0000256" key="3">
    <source>
        <dbReference type="ARBA" id="ARBA00017665"/>
    </source>
</evidence>
<accession>A0A1R1Y910</accession>
<dbReference type="PANTHER" id="PTHR12965">
    <property type="entry name" value="VACUOLAR PROTEIN SORTING 54"/>
    <property type="match status" value="1"/>
</dbReference>
<keyword evidence="5" id="KW-0653">Protein transport</keyword>
<evidence type="ECO:0000256" key="7">
    <source>
        <dbReference type="ARBA" id="ARBA00023054"/>
    </source>
</evidence>
<keyword evidence="12" id="KW-1185">Reference proteome</keyword>
<evidence type="ECO:0000313" key="12">
    <source>
        <dbReference type="Proteomes" id="UP000187283"/>
    </source>
</evidence>
<evidence type="ECO:0000256" key="4">
    <source>
        <dbReference type="ARBA" id="ARBA00022448"/>
    </source>
</evidence>
<dbReference type="GO" id="GO:0015031">
    <property type="term" value="P:protein transport"/>
    <property type="evidence" value="ECO:0007669"/>
    <property type="project" value="UniProtKB-KW"/>
</dbReference>
<dbReference type="Proteomes" id="UP000187283">
    <property type="component" value="Unassembled WGS sequence"/>
</dbReference>
<feature type="domain" description="Vacuolar protein sorting-associated protein 54 C-terminal" evidence="9">
    <location>
        <begin position="740"/>
        <end position="834"/>
    </location>
</feature>
<feature type="compositionally biased region" description="Low complexity" evidence="8">
    <location>
        <begin position="1342"/>
        <end position="1355"/>
    </location>
</feature>
<protein>
    <recommendedName>
        <fullName evidence="3">Vacuolar protein sorting-associated protein 54</fullName>
    </recommendedName>
</protein>
<feature type="compositionally biased region" description="Polar residues" evidence="8">
    <location>
        <begin position="1105"/>
        <end position="1117"/>
    </location>
</feature>
<feature type="region of interest" description="Disordered" evidence="8">
    <location>
        <begin position="1138"/>
        <end position="1164"/>
    </location>
</feature>
<evidence type="ECO:0000259" key="9">
    <source>
        <dbReference type="Pfam" id="PF07928"/>
    </source>
</evidence>
<comment type="subcellular location">
    <subcellularLocation>
        <location evidence="1">Golgi apparatus</location>
        <location evidence="1">trans-Golgi network</location>
    </subcellularLocation>
</comment>
<keyword evidence="6" id="KW-0333">Golgi apparatus</keyword>
<dbReference type="EMBL" id="LSSN01000556">
    <property type="protein sequence ID" value="OMJ23344.1"/>
    <property type="molecule type" value="Genomic_DNA"/>
</dbReference>
<dbReference type="PANTHER" id="PTHR12965:SF0">
    <property type="entry name" value="VACUOLAR PROTEIN SORTING-ASSOCIATED PROTEIN 54"/>
    <property type="match status" value="1"/>
</dbReference>
<dbReference type="GO" id="GO:0019905">
    <property type="term" value="F:syntaxin binding"/>
    <property type="evidence" value="ECO:0007669"/>
    <property type="project" value="TreeGrafter"/>
</dbReference>
<reference evidence="11 12" key="1">
    <citation type="submission" date="2017-01" db="EMBL/GenBank/DDBJ databases">
        <authorList>
            <person name="Mah S.A."/>
            <person name="Swanson W.J."/>
            <person name="Moy G.W."/>
            <person name="Vacquier V.D."/>
        </authorList>
    </citation>
    <scope>NUCLEOTIDE SEQUENCE [LARGE SCALE GENOMIC DNA]</scope>
    <source>
        <strain evidence="11 12">GSMNP</strain>
    </source>
</reference>
<dbReference type="STRING" id="133412.A0A1R1Y910"/>
<feature type="compositionally biased region" description="Polar residues" evidence="8">
    <location>
        <begin position="1245"/>
        <end position="1268"/>
    </location>
</feature>
<feature type="region of interest" description="Disordered" evidence="8">
    <location>
        <begin position="1218"/>
        <end position="1370"/>
    </location>
</feature>
<dbReference type="InterPro" id="IPR019515">
    <property type="entry name" value="VPS54_N"/>
</dbReference>
<evidence type="ECO:0000256" key="2">
    <source>
        <dbReference type="ARBA" id="ARBA00009150"/>
    </source>
</evidence>
<evidence type="ECO:0000256" key="1">
    <source>
        <dbReference type="ARBA" id="ARBA00004601"/>
    </source>
</evidence>
<feature type="compositionally biased region" description="Polar residues" evidence="8">
    <location>
        <begin position="1222"/>
        <end position="1234"/>
    </location>
</feature>
<dbReference type="GO" id="GO:0042147">
    <property type="term" value="P:retrograde transport, endosome to Golgi"/>
    <property type="evidence" value="ECO:0007669"/>
    <property type="project" value="InterPro"/>
</dbReference>
<keyword evidence="4" id="KW-0813">Transport</keyword>
<dbReference type="Pfam" id="PF07928">
    <property type="entry name" value="Vps54"/>
    <property type="match status" value="1"/>
</dbReference>
<organism evidence="11 12">
    <name type="scientific">Smittium culicis</name>
    <dbReference type="NCBI Taxonomy" id="133412"/>
    <lineage>
        <taxon>Eukaryota</taxon>
        <taxon>Fungi</taxon>
        <taxon>Fungi incertae sedis</taxon>
        <taxon>Zoopagomycota</taxon>
        <taxon>Kickxellomycotina</taxon>
        <taxon>Harpellomycetes</taxon>
        <taxon>Harpellales</taxon>
        <taxon>Legeriomycetaceae</taxon>
        <taxon>Smittium</taxon>
    </lineage>
</organism>
<sequence>MTFQYNDKTSTYDLNGSLIAPSPSFETDFYSNNSISNLISNSKQKKSRIRRSELTPVKKTPYPSFSLKSFAPYLGQISEEFSSFKEIQSAKASHSNNHNIPQDNFNNNSSSPIVQTNPFDSPLQNLNNFSIDNIPPVFFKPDFDIENPSTFSSISSFLTGESSLSSLFDISSSKPIPKPEKNLSLLLDNVELNLINEIKIRSSEFFNALSTLSFLSSSSDSALAQINALKTNLLAAKQNLSSTAINVIDLQNKKNNINRCLNLIHIYSDIINTLPIIKDLVDSHDSPAALALVAEIEHVLLSNPDKLSLTNSSSFKSLNHQLIDALSSVSDFAIKKISSSLNSKLNDFVNSSYLTWSFPPSKNFPLSPPFSPSLSTTLPNIQPNNQPSSPPIYNLGFDSHSLSSYKNNLFSEIKPLFNGLIRIGKADLVLKSFISELDTSISLLMEQDYPSDFSKNSSSSDFNDASTQQSLANSLRKISFDDFISLLYKQFSRMLLIAFHTLSLIQLTSECYSKNDQGSLPLPPVSRDLINSLHDKIIDTVHLRINKLIIHRKDQISKLNISPFYSFFYITRSFIYSFERLAQKSCADLRNCLILNSKLFLENLHSEKTKQLLVMIENEQWVQTDAPSDFQIILDNLVASASFLKNNSSPNSSPSLNGQLNPQHNHESQYLASFSRILKLVPISLSFEKLPLSHIHNSPSIDISSISEISKNFESLKLRNSKPPNLLGNSVYGTLKQVDQTYPVVGSSLTLLKTVFEYVQLSVHMPSLASHTFANICHILKLYNSRSCQVVLGAGAVISPAALKHISAKNIALVARSLDLVLQQLIQPIRDIFISGLLLLLPKNSSPNSDFSAPLDYPEFTFIQSSSSSSHLNSIQYNTVKSQIRLSTDLIVSVEGDYLAHKTELLVKLVSIMSDRADMHVAKLASTKWDSLIASRLSKTAQSSIIPNAQANLQSANGSSLTKVDSIELILSEIQKLYRILTKYLDLTDIEYIFSQITTVYSNKILASLPHFIITTVMGKSLVIRSFQQLSSELGKLKGVPMLSNQLEVSANNINLVDDYLPVASATNIRQLDQTSNNLDMQNSKGKHNSAPPPHSSHFSSKQSGITPLSPTFTSKTDPADIDPNSFRAKARSITEKFARFGTSSSSQKQTHKGPPLTEEQKKKLQNFDYKTVVVGGVEVKVLAPKNSTGSNISTSSADIGNMSAVSETPNLFGNFIDSPVSPGQQFSTNTSSRFDGESDDGEFSANSDAGNNSDRNINKLFTSSETFLQRPADSGSFGEHKRETAYAYPQTRALRSERDSSCAADTYDPQTMLAEGGDSGGRPKPGTEARTSVRGTDLDSAGRGTSVSSRTSGSYPIGGRGVAGQDARSAIAAGNSDAYTKQQDNDAESVYSEVSATFITQEM</sequence>
<comment type="caution">
    <text evidence="11">The sequence shown here is derived from an EMBL/GenBank/DDBJ whole genome shotgun (WGS) entry which is preliminary data.</text>
</comment>
<evidence type="ECO:0000313" key="11">
    <source>
        <dbReference type="EMBL" id="OMJ23344.1"/>
    </source>
</evidence>
<feature type="region of interest" description="Disordered" evidence="8">
    <location>
        <begin position="1072"/>
        <end position="1125"/>
    </location>
</feature>
<evidence type="ECO:0000256" key="8">
    <source>
        <dbReference type="SAM" id="MobiDB-lite"/>
    </source>
</evidence>
<dbReference type="OrthoDB" id="10259024at2759"/>
<evidence type="ECO:0000256" key="6">
    <source>
        <dbReference type="ARBA" id="ARBA00023034"/>
    </source>
</evidence>
<feature type="domain" description="Vacuolar protein sorting-associated protein 54 N-terminal" evidence="10">
    <location>
        <begin position="131"/>
        <end position="354"/>
    </location>
</feature>
<dbReference type="InterPro" id="IPR012501">
    <property type="entry name" value="Vps54_C"/>
</dbReference>
<dbReference type="GO" id="GO:0000938">
    <property type="term" value="C:GARP complex"/>
    <property type="evidence" value="ECO:0007669"/>
    <property type="project" value="InterPro"/>
</dbReference>
<proteinExistence type="inferred from homology"/>
<comment type="similarity">
    <text evidence="2">Belongs to the VPS54 family.</text>
</comment>
<feature type="compositionally biased region" description="Polar residues" evidence="8">
    <location>
        <begin position="1072"/>
        <end position="1084"/>
    </location>
</feature>
<dbReference type="InterPro" id="IPR039745">
    <property type="entry name" value="Vps54"/>
</dbReference>
<gene>
    <name evidence="11" type="ORF">AYI70_g2317</name>
</gene>
<keyword evidence="7" id="KW-0175">Coiled coil</keyword>